<evidence type="ECO:0000313" key="2">
    <source>
        <dbReference type="Proteomes" id="UP001170310"/>
    </source>
</evidence>
<protein>
    <submittedName>
        <fullName evidence="1">Uncharacterized protein</fullName>
    </submittedName>
</protein>
<keyword evidence="2" id="KW-1185">Reference proteome</keyword>
<gene>
    <name evidence="1" type="ORF">Q4528_12800</name>
</gene>
<name>A0AAW7YVG6_9STAP</name>
<comment type="caution">
    <text evidence="1">The sequence shown here is derived from an EMBL/GenBank/DDBJ whole genome shotgun (WGS) entry which is preliminary data.</text>
</comment>
<dbReference type="EMBL" id="JAUOQO010000067">
    <property type="protein sequence ID" value="MDO6574992.1"/>
    <property type="molecule type" value="Genomic_DNA"/>
</dbReference>
<sequence>MPKGSNIIAYKAYIKNLIKLLLGRIKAIPTSKKELYIQRELADFRGNRLAMSPTIFSEAELREYYRSKSFDAFVVGRDQVWRPRYSPSILNFYFDFLDDIQS</sequence>
<reference evidence="1" key="1">
    <citation type="submission" date="2023-07" db="EMBL/GenBank/DDBJ databases">
        <title>Genome content predicts the carbon catabolic preferences of heterotrophic bacteria.</title>
        <authorList>
            <person name="Gralka M."/>
        </authorList>
    </citation>
    <scope>NUCLEOTIDE SEQUENCE</scope>
    <source>
        <strain evidence="1">E2R20</strain>
    </source>
</reference>
<proteinExistence type="predicted"/>
<dbReference type="RefSeq" id="WP_303521860.1">
    <property type="nucleotide sequence ID" value="NZ_JAUOQO010000067.1"/>
</dbReference>
<dbReference type="Proteomes" id="UP001170310">
    <property type="component" value="Unassembled WGS sequence"/>
</dbReference>
<accession>A0AAW7YVG6</accession>
<dbReference type="AlphaFoldDB" id="A0AAW7YVG6"/>
<feature type="non-terminal residue" evidence="1">
    <location>
        <position position="102"/>
    </location>
</feature>
<organism evidence="1 2">
    <name type="scientific">Staphylococcus pasteuri_A</name>
    <dbReference type="NCBI Taxonomy" id="3062664"/>
    <lineage>
        <taxon>Bacteria</taxon>
        <taxon>Bacillati</taxon>
        <taxon>Bacillota</taxon>
        <taxon>Bacilli</taxon>
        <taxon>Bacillales</taxon>
        <taxon>Staphylococcaceae</taxon>
        <taxon>Staphylococcus</taxon>
    </lineage>
</organism>
<evidence type="ECO:0000313" key="1">
    <source>
        <dbReference type="EMBL" id="MDO6574992.1"/>
    </source>
</evidence>